<comment type="pathway">
    <text evidence="1">Protein modification; protein glycosylation.</text>
</comment>
<accession>A0A8S3RQX0</accession>
<dbReference type="Gene3D" id="3.60.10.10">
    <property type="entry name" value="Endonuclease/exonuclease/phosphatase"/>
    <property type="match status" value="1"/>
</dbReference>
<dbReference type="PANTHER" id="PTHR12062:SF0">
    <property type="entry name" value="ALPHA-1,3-MANNOSYL-GLYCOPROTEIN 4-BETA-N-ACETYLGLUCOSAMINYLTRANSFERASE B"/>
    <property type="match status" value="1"/>
</dbReference>
<organism evidence="8 9">
    <name type="scientific">Mytilus edulis</name>
    <name type="common">Blue mussel</name>
    <dbReference type="NCBI Taxonomy" id="6550"/>
    <lineage>
        <taxon>Eukaryota</taxon>
        <taxon>Metazoa</taxon>
        <taxon>Spiralia</taxon>
        <taxon>Lophotrochozoa</taxon>
        <taxon>Mollusca</taxon>
        <taxon>Bivalvia</taxon>
        <taxon>Autobranchia</taxon>
        <taxon>Pteriomorphia</taxon>
        <taxon>Mytilida</taxon>
        <taxon>Mytiloidea</taxon>
        <taxon>Mytilidae</taxon>
        <taxon>Mytilinae</taxon>
        <taxon>Mytilus</taxon>
    </lineage>
</organism>
<dbReference type="InterPro" id="IPR006759">
    <property type="entry name" value="Glyco_transf_54"/>
</dbReference>
<evidence type="ECO:0000256" key="2">
    <source>
        <dbReference type="ARBA" id="ARBA00022676"/>
    </source>
</evidence>
<dbReference type="InterPro" id="IPR036691">
    <property type="entry name" value="Endo/exonu/phosph_ase_sf"/>
</dbReference>
<evidence type="ECO:0000256" key="4">
    <source>
        <dbReference type="SAM" id="MobiDB-lite"/>
    </source>
</evidence>
<feature type="region of interest" description="Disordered" evidence="4">
    <location>
        <begin position="145"/>
        <end position="170"/>
    </location>
</feature>
<dbReference type="Proteomes" id="UP000683360">
    <property type="component" value="Unassembled WGS sequence"/>
</dbReference>
<dbReference type="SUPFAM" id="SSF56219">
    <property type="entry name" value="DNase I-like"/>
    <property type="match status" value="1"/>
</dbReference>
<evidence type="ECO:0000259" key="6">
    <source>
        <dbReference type="Pfam" id="PF04666"/>
    </source>
</evidence>
<dbReference type="InterPro" id="IPR057279">
    <property type="entry name" value="MGAT4"/>
</dbReference>
<dbReference type="EMBL" id="CAJPWZ010001244">
    <property type="protein sequence ID" value="CAG2210831.1"/>
    <property type="molecule type" value="Genomic_DNA"/>
</dbReference>
<evidence type="ECO:0000313" key="9">
    <source>
        <dbReference type="Proteomes" id="UP000683360"/>
    </source>
</evidence>
<evidence type="ECO:0000259" key="7">
    <source>
        <dbReference type="Pfam" id="PF23524"/>
    </source>
</evidence>
<feature type="domain" description="MGAT4 conserved region" evidence="6">
    <location>
        <begin position="730"/>
        <end position="991"/>
    </location>
</feature>
<dbReference type="GO" id="GO:0008454">
    <property type="term" value="F:alpha-1,3-mannosylglycoprotein 4-beta-N-acetylglucosaminyltransferase activity"/>
    <property type="evidence" value="ECO:0007669"/>
    <property type="project" value="UniProtKB-EC"/>
</dbReference>
<dbReference type="Pfam" id="PF04666">
    <property type="entry name" value="MGAT4_cons"/>
    <property type="match status" value="1"/>
</dbReference>
<evidence type="ECO:0000256" key="3">
    <source>
        <dbReference type="ARBA" id="ARBA00022679"/>
    </source>
</evidence>
<proteinExistence type="predicted"/>
<keyword evidence="3 8" id="KW-0808">Transferase</keyword>
<protein>
    <submittedName>
        <fullName evidence="8">MGAT4C</fullName>
        <ecNumber evidence="8">2.4.1.145</ecNumber>
        <ecNumber evidence="8">2.4.1.201</ecNumber>
    </submittedName>
</protein>
<gene>
    <name evidence="8" type="ORF">MEDL_24824</name>
</gene>
<dbReference type="GO" id="GO:0006487">
    <property type="term" value="P:protein N-linked glycosylation"/>
    <property type="evidence" value="ECO:0007669"/>
    <property type="project" value="TreeGrafter"/>
</dbReference>
<dbReference type="PANTHER" id="PTHR12062">
    <property type="entry name" value="N-ACETYLGLUCOSAMINYLTRANSFERASE VI"/>
    <property type="match status" value="1"/>
</dbReference>
<reference evidence="8" key="1">
    <citation type="submission" date="2021-03" db="EMBL/GenBank/DDBJ databases">
        <authorList>
            <person name="Bekaert M."/>
        </authorList>
    </citation>
    <scope>NUCLEOTIDE SEQUENCE</scope>
</reference>
<evidence type="ECO:0000313" key="8">
    <source>
        <dbReference type="EMBL" id="CAG2210831.1"/>
    </source>
</evidence>
<keyword evidence="9" id="KW-1185">Reference proteome</keyword>
<dbReference type="OrthoDB" id="2016523at2759"/>
<dbReference type="Pfam" id="PF03372">
    <property type="entry name" value="Exo_endo_phos"/>
    <property type="match status" value="1"/>
</dbReference>
<dbReference type="EC" id="2.4.1.201" evidence="8"/>
<evidence type="ECO:0000259" key="5">
    <source>
        <dbReference type="Pfam" id="PF03372"/>
    </source>
</evidence>
<feature type="domain" description="Endonuclease/exonuclease/phosphatase" evidence="5">
    <location>
        <begin position="179"/>
        <end position="399"/>
    </location>
</feature>
<name>A0A8S3RQX0_MYTED</name>
<keyword evidence="2 8" id="KW-0328">Glycosyltransferase</keyword>
<dbReference type="Pfam" id="PF23524">
    <property type="entry name" value="MGAT4A_C"/>
    <property type="match status" value="1"/>
</dbReference>
<dbReference type="InterPro" id="IPR005135">
    <property type="entry name" value="Endo/exonuclease/phosphatase"/>
</dbReference>
<dbReference type="AlphaFoldDB" id="A0A8S3RQX0"/>
<comment type="caution">
    <text evidence="8">The sequence shown here is derived from an EMBL/GenBank/DDBJ whole genome shotgun (WGS) entry which is preliminary data.</text>
</comment>
<dbReference type="GO" id="GO:0047253">
    <property type="term" value="F:alpha-1,6-mannosylglycoprotein 4-beta-N-acetylglucosaminyltransferase activity"/>
    <property type="evidence" value="ECO:0007669"/>
    <property type="project" value="UniProtKB-EC"/>
</dbReference>
<dbReference type="EC" id="2.4.1.145" evidence="8"/>
<dbReference type="InterPro" id="IPR056576">
    <property type="entry name" value="MGAT4_A/B/C_C"/>
</dbReference>
<evidence type="ECO:0000256" key="1">
    <source>
        <dbReference type="ARBA" id="ARBA00004922"/>
    </source>
</evidence>
<feature type="domain" description="MGAT4 A/B/C C-terminal" evidence="7">
    <location>
        <begin position="1013"/>
        <end position="1137"/>
    </location>
</feature>
<feature type="compositionally biased region" description="Basic residues" evidence="4">
    <location>
        <begin position="149"/>
        <end position="161"/>
    </location>
</feature>
<sequence length="1148" mass="133338">MNEHNNLLIAFHGFDREKFKIYDPDGLHGTIVKLSNEKNTQSMLQTSAVHGVLNMYFSHSTDRKDDMMHHTNGQIVNALIKQNFYGRHYTELKKFQLIEHNNMYYEGQANEDLLQNDLYHLNDKGVSFLASNIKQAVHQILNIPLPPTRRPRSQSRNRRGRGGLMNKEGNKTDDPLFLNKIDKYDLAFFAETHIGYESNIHRIGPFNCYNVCRPKTRANNRFFGGLAVLVKKNIKPYVKILKNTCTDIMWIKLEKDFFGFQKDLYMCVVYNPPSMSSYTQGLDRDITECLEQETAKYMKMGNVLLCGDFNARIANSPDYILNDDQSYLPLFDNYPIDKQILKRQSSDTTIDSRGKSLLDLCILNQLRILNGRVLGDVFGKYTCYTPNGSSVVDYVMVSESILDQILYFYVHNFMPTISDCHCILEWEMSSKFTVDDNDCNINMFDKSPNFIWSDESPTNFQTALLLPDIQTQIDTFNKSIIKESQSSVDEAAAELSHIFLSAATNSLKRNKLRNKKIKTKKWFDGDLYHLRNKLISYGKIYSKFPYDPLVRGHYYKLNKQYSKLRKFKYKEYKKSLVEQLQNLHDDNPKSYWKLINDLKNNDNKDHSSAVAPSVWVSHFNGLYQLHESFKERVAKLEKKLDNLEKNVCFNNLDKLITEKEISFAISKLRCNKSPGLDNISNNMIKHIDVNMTKRNDEILHYQQAGMLMNNISLFRNILAGKEMKNLSLPSPLTEFQKFYNNHNAVDKKVVMYGQSKRDQGYLTIGIPTVKRRLNGDHYMYTTLNSLISNTDQGRTQDVIIVIFMADPDESWNNESAKKIYEEFKPHFDSGFMQIIKAPENIYPDFSNLQKTKQDSAERVQWRSKQNVDFAFLMLYCQNLSTYYIQLEDDVLVASNFVKDIESFVLNRTDHWICLEFSTLGFIGKMFHSSDLRVISSVLLTYFSETPCDLLLGGIIKFLGQNTPIHSSVSLFQHIGKISSLRNKMMPSIDRFFKDKGSNILPIMKLPKGGHPDAKFETNMKIIPDYPPENVYKNNLFFWASYPRSKQYFRLIFTTNINMSRLVISTGENINKTDFLENGVIKVGFNNKQHICNDLKEIGRFVEGEFDSLIQGIVIPENIKCLHIEAKKGQKRWLIIREIEIFQNKKYEK</sequence>